<comment type="caution">
    <text evidence="1">The sequence shown here is derived from an EMBL/GenBank/DDBJ whole genome shotgun (WGS) entry which is preliminary data.</text>
</comment>
<protein>
    <submittedName>
        <fullName evidence="1">Membrane protein YczE</fullName>
    </submittedName>
</protein>
<organism evidence="1 2">
    <name type="scientific">Rhodovulum iodosum</name>
    <dbReference type="NCBI Taxonomy" id="68291"/>
    <lineage>
        <taxon>Bacteria</taxon>
        <taxon>Pseudomonadati</taxon>
        <taxon>Pseudomonadota</taxon>
        <taxon>Alphaproteobacteria</taxon>
        <taxon>Rhodobacterales</taxon>
        <taxon>Paracoccaceae</taxon>
        <taxon>Rhodovulum</taxon>
    </lineage>
</organism>
<dbReference type="EMBL" id="JBEHHI010000002">
    <property type="protein sequence ID" value="MEX5729152.1"/>
    <property type="molecule type" value="Genomic_DNA"/>
</dbReference>
<dbReference type="RefSeq" id="WP_125402969.1">
    <property type="nucleotide sequence ID" value="NZ_JBEHHI010000002.1"/>
</dbReference>
<evidence type="ECO:0000313" key="1">
    <source>
        <dbReference type="EMBL" id="MEX5729152.1"/>
    </source>
</evidence>
<name>A0ABV3XUY6_9RHOB</name>
<sequence>MGKLLIGLVIGLVIGIGGGVMLLGAGVGAGAGSGLMVGICSVTQAAQDQGLMTSEQVDQVLEAVPGVLGSAMPEGAEMAGGAADCEAFIAEFKAAATE</sequence>
<evidence type="ECO:0000313" key="2">
    <source>
        <dbReference type="Proteomes" id="UP001560019"/>
    </source>
</evidence>
<reference evidence="1 2" key="1">
    <citation type="submission" date="2024-06" db="EMBL/GenBank/DDBJ databases">
        <title>Genome of Rhodovulum iodosum, a marine photoferrotroph.</title>
        <authorList>
            <person name="Bianchini G."/>
            <person name="Nikeleit V."/>
            <person name="Kappler A."/>
            <person name="Bryce C."/>
            <person name="Sanchez-Baracaldo P."/>
        </authorList>
    </citation>
    <scope>NUCLEOTIDE SEQUENCE [LARGE SCALE GENOMIC DNA]</scope>
    <source>
        <strain evidence="1 2">UT/N1</strain>
    </source>
</reference>
<dbReference type="Proteomes" id="UP001560019">
    <property type="component" value="Unassembled WGS sequence"/>
</dbReference>
<accession>A0ABV3XUY6</accession>
<proteinExistence type="predicted"/>
<keyword evidence="2" id="KW-1185">Reference proteome</keyword>
<gene>
    <name evidence="1" type="ORF">Ga0609869_002505</name>
</gene>